<evidence type="ECO:0000256" key="1">
    <source>
        <dbReference type="ARBA" id="ARBA00022737"/>
    </source>
</evidence>
<keyword evidence="5" id="KW-1185">Reference proteome</keyword>
<evidence type="ECO:0000259" key="2">
    <source>
        <dbReference type="PROSITE" id="PS50835"/>
    </source>
</evidence>
<dbReference type="EMBL" id="CAJPVJ010014484">
    <property type="protein sequence ID" value="CAG2175384.1"/>
    <property type="molecule type" value="Genomic_DNA"/>
</dbReference>
<dbReference type="InterPro" id="IPR013098">
    <property type="entry name" value="Ig_I-set"/>
</dbReference>
<dbReference type="PANTHER" id="PTHR23278">
    <property type="entry name" value="SIDESTEP PROTEIN"/>
    <property type="match status" value="1"/>
</dbReference>
<dbReference type="InterPro" id="IPR007110">
    <property type="entry name" value="Ig-like_dom"/>
</dbReference>
<dbReference type="SMART" id="SM00408">
    <property type="entry name" value="IGc2"/>
    <property type="match status" value="1"/>
</dbReference>
<protein>
    <submittedName>
        <fullName evidence="4">Uncharacterized protein</fullName>
    </submittedName>
</protein>
<evidence type="ECO:0000313" key="4">
    <source>
        <dbReference type="EMBL" id="CAD7658198.1"/>
    </source>
</evidence>
<feature type="domain" description="Ig-like" evidence="2">
    <location>
        <begin position="8"/>
        <end position="97"/>
    </location>
</feature>
<dbReference type="Gene3D" id="2.60.40.10">
    <property type="entry name" value="Immunoglobulins"/>
    <property type="match status" value="2"/>
</dbReference>
<dbReference type="GO" id="GO:0009653">
    <property type="term" value="P:anatomical structure morphogenesis"/>
    <property type="evidence" value="ECO:0007669"/>
    <property type="project" value="UniProtKB-ARBA"/>
</dbReference>
<dbReference type="Pfam" id="PF07679">
    <property type="entry name" value="I-set"/>
    <property type="match status" value="1"/>
</dbReference>
<keyword evidence="1" id="KW-0677">Repeat</keyword>
<dbReference type="InterPro" id="IPR036116">
    <property type="entry name" value="FN3_sf"/>
</dbReference>
<dbReference type="InterPro" id="IPR013783">
    <property type="entry name" value="Ig-like_fold"/>
</dbReference>
<feature type="non-terminal residue" evidence="4">
    <location>
        <position position="1"/>
    </location>
</feature>
<dbReference type="InterPro" id="IPR003598">
    <property type="entry name" value="Ig_sub2"/>
</dbReference>
<dbReference type="InterPro" id="IPR003961">
    <property type="entry name" value="FN3_dom"/>
</dbReference>
<dbReference type="PROSITE" id="PS50853">
    <property type="entry name" value="FN3"/>
    <property type="match status" value="1"/>
</dbReference>
<dbReference type="InterPro" id="IPR036179">
    <property type="entry name" value="Ig-like_dom_sf"/>
</dbReference>
<sequence>ASPLTDTPRLSVSFGASVHHDQVREGTNVSFECHVTANPPVSEVGWKYEQKALTNNVNNVFISDNTLVLSRVVRQDAGKYRCVAANAEGEGESADIQLKVLYAPVCRADQRTIYGVAKREPIQVPCDVEADPPQVTFRWSFNNSFEVIAVKNFIQTKTRSVATYAPRTKYGYGELYCWAKNKVGEQSEPCVFQVIPAGPPQPVRNCLVGNQSTDGLIVKCDAGEDGGLEQSFYLEIYQSDDGQLQSNWTSTKAPVFEVTGLPIATSFVLVLYAANPKGRSNYVTLTGASAKSPFKDEFTLGALRCRHNSLSSQGGPHSKTGSSTDVANAENARRCVQNGNISGAQSRPSLTNPFI</sequence>
<organism evidence="4">
    <name type="scientific">Oppiella nova</name>
    <dbReference type="NCBI Taxonomy" id="334625"/>
    <lineage>
        <taxon>Eukaryota</taxon>
        <taxon>Metazoa</taxon>
        <taxon>Ecdysozoa</taxon>
        <taxon>Arthropoda</taxon>
        <taxon>Chelicerata</taxon>
        <taxon>Arachnida</taxon>
        <taxon>Acari</taxon>
        <taxon>Acariformes</taxon>
        <taxon>Sarcoptiformes</taxon>
        <taxon>Oribatida</taxon>
        <taxon>Brachypylina</taxon>
        <taxon>Oppioidea</taxon>
        <taxon>Oppiidae</taxon>
        <taxon>Oppiella</taxon>
    </lineage>
</organism>
<dbReference type="InterPro" id="IPR003599">
    <property type="entry name" value="Ig_sub"/>
</dbReference>
<gene>
    <name evidence="4" type="ORF">ONB1V03_LOCUS14821</name>
</gene>
<proteinExistence type="predicted"/>
<reference evidence="4" key="1">
    <citation type="submission" date="2020-11" db="EMBL/GenBank/DDBJ databases">
        <authorList>
            <person name="Tran Van P."/>
        </authorList>
    </citation>
    <scope>NUCLEOTIDE SEQUENCE</scope>
</reference>
<name>A0A7R9QTT1_9ACAR</name>
<evidence type="ECO:0000313" key="5">
    <source>
        <dbReference type="Proteomes" id="UP000728032"/>
    </source>
</evidence>
<accession>A0A7R9QTT1</accession>
<dbReference type="SUPFAM" id="SSF48726">
    <property type="entry name" value="Immunoglobulin"/>
    <property type="match status" value="2"/>
</dbReference>
<dbReference type="GO" id="GO:0030154">
    <property type="term" value="P:cell differentiation"/>
    <property type="evidence" value="ECO:0007669"/>
    <property type="project" value="UniProtKB-ARBA"/>
</dbReference>
<evidence type="ECO:0000259" key="3">
    <source>
        <dbReference type="PROSITE" id="PS50853"/>
    </source>
</evidence>
<dbReference type="EMBL" id="OC929309">
    <property type="protein sequence ID" value="CAD7658198.1"/>
    <property type="molecule type" value="Genomic_DNA"/>
</dbReference>
<dbReference type="PANTHER" id="PTHR23278:SF19">
    <property type="entry name" value="OBSCURIN"/>
    <property type="match status" value="1"/>
</dbReference>
<dbReference type="SMART" id="SM00409">
    <property type="entry name" value="IG"/>
    <property type="match status" value="1"/>
</dbReference>
<feature type="domain" description="Fibronectin type-III" evidence="3">
    <location>
        <begin position="199"/>
        <end position="293"/>
    </location>
</feature>
<dbReference type="Proteomes" id="UP000728032">
    <property type="component" value="Unassembled WGS sequence"/>
</dbReference>
<dbReference type="SUPFAM" id="SSF49265">
    <property type="entry name" value="Fibronectin type III"/>
    <property type="match status" value="1"/>
</dbReference>
<dbReference type="AlphaFoldDB" id="A0A7R9QTT1"/>
<dbReference type="PROSITE" id="PS50835">
    <property type="entry name" value="IG_LIKE"/>
    <property type="match status" value="1"/>
</dbReference>
<dbReference type="OrthoDB" id="8825892at2759"/>